<evidence type="ECO:0000313" key="3">
    <source>
        <dbReference type="Proteomes" id="UP000805614"/>
    </source>
</evidence>
<proteinExistence type="predicted"/>
<dbReference type="EMBL" id="JABVEC010000037">
    <property type="protein sequence ID" value="MBC6470158.1"/>
    <property type="molecule type" value="Genomic_DNA"/>
</dbReference>
<organism evidence="2 3">
    <name type="scientific">Actinomadura alba</name>
    <dbReference type="NCBI Taxonomy" id="406431"/>
    <lineage>
        <taxon>Bacteria</taxon>
        <taxon>Bacillati</taxon>
        <taxon>Actinomycetota</taxon>
        <taxon>Actinomycetes</taxon>
        <taxon>Streptosporangiales</taxon>
        <taxon>Thermomonosporaceae</taxon>
        <taxon>Actinomadura</taxon>
    </lineage>
</organism>
<comment type="caution">
    <text evidence="2">The sequence shown here is derived from an EMBL/GenBank/DDBJ whole genome shotgun (WGS) entry which is preliminary data.</text>
</comment>
<feature type="domain" description="GmrSD restriction endonucleases N-terminal" evidence="1">
    <location>
        <begin position="29"/>
        <end position="237"/>
    </location>
</feature>
<evidence type="ECO:0000259" key="1">
    <source>
        <dbReference type="Pfam" id="PF03235"/>
    </source>
</evidence>
<evidence type="ECO:0000313" key="2">
    <source>
        <dbReference type="EMBL" id="MBC6470158.1"/>
    </source>
</evidence>
<dbReference type="PANTHER" id="PTHR37292:SF2">
    <property type="entry name" value="DUF262 DOMAIN-CONTAINING PROTEIN"/>
    <property type="match status" value="1"/>
</dbReference>
<protein>
    <submittedName>
        <fullName evidence="2">DUF262 domain-containing protein</fullName>
    </submittedName>
</protein>
<keyword evidence="3" id="KW-1185">Reference proteome</keyword>
<dbReference type="Pfam" id="PF03235">
    <property type="entry name" value="GmrSD_N"/>
    <property type="match status" value="1"/>
</dbReference>
<sequence length="554" mass="62117">MAAEDYEIDVRPEIMLMEQVLEPLMSGALRIPKFQRPFVWRPEQMLDLFDSIERGYPIGSLLIWETYEKLASLDRIGDLEVPEARPGLPVSYVLDGHQRLSTLFATLRRPVDAPRSTEQRDWMWWPYRVLGDADEGANRYRHWRSSNPPPANYLPVRSVLRTRDFLSYARDLARDASAEMDVDRLTSEGEVVAQRIKSYKLAVVRLVGGELKDAVEVFSRVNSTGQPMRPAQMVSALTYQAGGRESLADRLDGLLEQVADTGFGEVSADAVFRAVLAVTGEENVQEARWDVLARRVKDSVQEAVDDTEEALIRAVAFLRETVRVPLARLVPYDAQLMLLTTFFHGCPNPTPSQRHELTRWFWTTSWSGYFAGANSTQVKQDLIEMKKFARDGGKFSLIDERPRPFPDRFDLRSARVRAFIIWELAAFPQRLTVTGEQISAVDVLARGATSAYRHVVNKAGMAAASSPANRLIMPTPPRVSLKRALLNLPDSIRADVLASHGIPPLALQRLAVGNDEGFIETRRATLAEREAAFMANFGVYASPDAIGEADIDTT</sequence>
<dbReference type="InterPro" id="IPR004919">
    <property type="entry name" value="GmrSD_N"/>
</dbReference>
<name>A0ABR7M0K4_9ACTN</name>
<dbReference type="RefSeq" id="WP_187247204.1">
    <property type="nucleotide sequence ID" value="NZ_BAAAOK010000009.1"/>
</dbReference>
<accession>A0ABR7M0K4</accession>
<gene>
    <name evidence="2" type="ORF">HKK74_32415</name>
</gene>
<dbReference type="PANTHER" id="PTHR37292">
    <property type="entry name" value="VNG6097C"/>
    <property type="match status" value="1"/>
</dbReference>
<reference evidence="2 3" key="1">
    <citation type="submission" date="2020-06" db="EMBL/GenBank/DDBJ databases">
        <title>Actinomadura xiongansis sp. nov., isolated from soil of Baiyangdian.</title>
        <authorList>
            <person name="Zhang X."/>
        </authorList>
    </citation>
    <scope>NUCLEOTIDE SEQUENCE [LARGE SCALE GENOMIC DNA]</scope>
    <source>
        <strain evidence="2 3">HBUM206468</strain>
    </source>
</reference>
<dbReference type="Proteomes" id="UP000805614">
    <property type="component" value="Unassembled WGS sequence"/>
</dbReference>